<dbReference type="Proteomes" id="UP001164250">
    <property type="component" value="Chromosome 5"/>
</dbReference>
<organism evidence="1 2">
    <name type="scientific">Pistacia atlantica</name>
    <dbReference type="NCBI Taxonomy" id="434234"/>
    <lineage>
        <taxon>Eukaryota</taxon>
        <taxon>Viridiplantae</taxon>
        <taxon>Streptophyta</taxon>
        <taxon>Embryophyta</taxon>
        <taxon>Tracheophyta</taxon>
        <taxon>Spermatophyta</taxon>
        <taxon>Magnoliopsida</taxon>
        <taxon>eudicotyledons</taxon>
        <taxon>Gunneridae</taxon>
        <taxon>Pentapetalae</taxon>
        <taxon>rosids</taxon>
        <taxon>malvids</taxon>
        <taxon>Sapindales</taxon>
        <taxon>Anacardiaceae</taxon>
        <taxon>Pistacia</taxon>
    </lineage>
</organism>
<keyword evidence="2" id="KW-1185">Reference proteome</keyword>
<gene>
    <name evidence="1" type="ORF">Patl1_27262</name>
</gene>
<name>A0ACC1BC53_9ROSI</name>
<protein>
    <submittedName>
        <fullName evidence="1">Uncharacterized protein</fullName>
    </submittedName>
</protein>
<sequence length="127" mass="14437">MKSETLTLILMNLAGIMERADESLLLGLYKEPPDIIELMSLLLELFSRLQPPFLLPFQVLSFRWVDLEFSVKLTWFSCLWENFRNHCEVAVLRGLNGICLAIVTTIIQSLVADSTDGSNRGMAFGWL</sequence>
<evidence type="ECO:0000313" key="1">
    <source>
        <dbReference type="EMBL" id="KAJ0096524.1"/>
    </source>
</evidence>
<accession>A0ACC1BC53</accession>
<reference evidence="2" key="1">
    <citation type="journal article" date="2023" name="G3 (Bethesda)">
        <title>Genome assembly and association tests identify interacting loci associated with vigor, precocity, and sex in interspecific pistachio rootstocks.</title>
        <authorList>
            <person name="Palmer W."/>
            <person name="Jacygrad E."/>
            <person name="Sagayaradj S."/>
            <person name="Cavanaugh K."/>
            <person name="Han R."/>
            <person name="Bertier L."/>
            <person name="Beede B."/>
            <person name="Kafkas S."/>
            <person name="Golino D."/>
            <person name="Preece J."/>
            <person name="Michelmore R."/>
        </authorList>
    </citation>
    <scope>NUCLEOTIDE SEQUENCE [LARGE SCALE GENOMIC DNA]</scope>
</reference>
<dbReference type="EMBL" id="CM047901">
    <property type="protein sequence ID" value="KAJ0096524.1"/>
    <property type="molecule type" value="Genomic_DNA"/>
</dbReference>
<comment type="caution">
    <text evidence="1">The sequence shown here is derived from an EMBL/GenBank/DDBJ whole genome shotgun (WGS) entry which is preliminary data.</text>
</comment>
<evidence type="ECO:0000313" key="2">
    <source>
        <dbReference type="Proteomes" id="UP001164250"/>
    </source>
</evidence>
<proteinExistence type="predicted"/>